<evidence type="ECO:0000313" key="4">
    <source>
        <dbReference type="Proteomes" id="UP000252519"/>
    </source>
</evidence>
<dbReference type="PANTHER" id="PTHR22793:SF12">
    <property type="entry name" value="MYOCARDIN-RELATED TRANSCRIPTION FACTOR, ISOFORM H"/>
    <property type="match status" value="1"/>
</dbReference>
<organism evidence="3 4">
    <name type="scientific">Ancylostoma caninum</name>
    <name type="common">Dog hookworm</name>
    <dbReference type="NCBI Taxonomy" id="29170"/>
    <lineage>
        <taxon>Eukaryota</taxon>
        <taxon>Metazoa</taxon>
        <taxon>Ecdysozoa</taxon>
        <taxon>Nematoda</taxon>
        <taxon>Chromadorea</taxon>
        <taxon>Rhabditida</taxon>
        <taxon>Rhabditina</taxon>
        <taxon>Rhabditomorpha</taxon>
        <taxon>Strongyloidea</taxon>
        <taxon>Ancylostomatidae</taxon>
        <taxon>Ancylostomatinae</taxon>
        <taxon>Ancylostoma</taxon>
    </lineage>
</organism>
<protein>
    <submittedName>
        <fullName evidence="3">SAP domain protein</fullName>
    </submittedName>
</protein>
<dbReference type="InterPro" id="IPR043451">
    <property type="entry name" value="Myocardin-like"/>
</dbReference>
<dbReference type="OrthoDB" id="197676at2759"/>
<name>A0A368G4P9_ANCCA</name>
<dbReference type="AlphaFoldDB" id="A0A368G4P9"/>
<sequence>MPSPLSTDMEIVSQAAIRTQNKPVNVLSNKGIIRKKSTPYKQCDPLPLRAKTKAPDSKEDDEVTVIGEVKSPMEQTPKSSEQNNYELLLQQQKLFLQWQHNDENPSQAQDSQIQIYDMQPASPAETSPNTQVTIRRLSDYKVQELKNECKKRQLPVSGAKPQLLERLRPFEKAILGASPPPTPEPVQFTSTNNATIANNNVATSTTNTVQELQQPPPQEVQEPMMQATQAGHCQPQA</sequence>
<evidence type="ECO:0000313" key="3">
    <source>
        <dbReference type="EMBL" id="RCN39413.1"/>
    </source>
</evidence>
<dbReference type="PROSITE" id="PS50800">
    <property type="entry name" value="SAP"/>
    <property type="match status" value="1"/>
</dbReference>
<evidence type="ECO:0000259" key="2">
    <source>
        <dbReference type="PROSITE" id="PS50800"/>
    </source>
</evidence>
<dbReference type="SMART" id="SM00513">
    <property type="entry name" value="SAP"/>
    <property type="match status" value="1"/>
</dbReference>
<feature type="non-terminal residue" evidence="3">
    <location>
        <position position="237"/>
    </location>
</feature>
<accession>A0A368G4P9</accession>
<dbReference type="InterPro" id="IPR003034">
    <property type="entry name" value="SAP_dom"/>
</dbReference>
<comment type="caution">
    <text evidence="3">The sequence shown here is derived from an EMBL/GenBank/DDBJ whole genome shotgun (WGS) entry which is preliminary data.</text>
</comment>
<dbReference type="GO" id="GO:0005634">
    <property type="term" value="C:nucleus"/>
    <property type="evidence" value="ECO:0007669"/>
    <property type="project" value="TreeGrafter"/>
</dbReference>
<dbReference type="Proteomes" id="UP000252519">
    <property type="component" value="Unassembled WGS sequence"/>
</dbReference>
<dbReference type="GO" id="GO:0045944">
    <property type="term" value="P:positive regulation of transcription by RNA polymerase II"/>
    <property type="evidence" value="ECO:0007669"/>
    <property type="project" value="TreeGrafter"/>
</dbReference>
<evidence type="ECO:0000256" key="1">
    <source>
        <dbReference type="SAM" id="MobiDB-lite"/>
    </source>
</evidence>
<dbReference type="STRING" id="29170.A0A368G4P9"/>
<feature type="region of interest" description="Disordered" evidence="1">
    <location>
        <begin position="202"/>
        <end position="237"/>
    </location>
</feature>
<proteinExistence type="predicted"/>
<feature type="region of interest" description="Disordered" evidence="1">
    <location>
        <begin position="38"/>
        <end position="81"/>
    </location>
</feature>
<keyword evidence="4" id="KW-1185">Reference proteome</keyword>
<dbReference type="InterPro" id="IPR036361">
    <property type="entry name" value="SAP_dom_sf"/>
</dbReference>
<feature type="compositionally biased region" description="Low complexity" evidence="1">
    <location>
        <begin position="202"/>
        <end position="226"/>
    </location>
</feature>
<dbReference type="SUPFAM" id="SSF68906">
    <property type="entry name" value="SAP domain"/>
    <property type="match status" value="1"/>
</dbReference>
<dbReference type="GO" id="GO:0003713">
    <property type="term" value="F:transcription coactivator activity"/>
    <property type="evidence" value="ECO:0007669"/>
    <property type="project" value="TreeGrafter"/>
</dbReference>
<dbReference type="PANTHER" id="PTHR22793">
    <property type="entry name" value="MYOCARDIN-RELATED TRANSCRIPTION FACTOR-RELATED"/>
    <property type="match status" value="1"/>
</dbReference>
<dbReference type="Gene3D" id="1.10.720.30">
    <property type="entry name" value="SAP domain"/>
    <property type="match status" value="1"/>
</dbReference>
<feature type="domain" description="SAP" evidence="2">
    <location>
        <begin position="137"/>
        <end position="171"/>
    </location>
</feature>
<dbReference type="EMBL" id="JOJR01000339">
    <property type="protein sequence ID" value="RCN39413.1"/>
    <property type="molecule type" value="Genomic_DNA"/>
</dbReference>
<dbReference type="Pfam" id="PF02037">
    <property type="entry name" value="SAP"/>
    <property type="match status" value="1"/>
</dbReference>
<reference evidence="3 4" key="1">
    <citation type="submission" date="2014-10" db="EMBL/GenBank/DDBJ databases">
        <title>Draft genome of the hookworm Ancylostoma caninum.</title>
        <authorList>
            <person name="Mitreva M."/>
        </authorList>
    </citation>
    <scope>NUCLEOTIDE SEQUENCE [LARGE SCALE GENOMIC DNA]</scope>
    <source>
        <strain evidence="3 4">Baltimore</strain>
    </source>
</reference>
<gene>
    <name evidence="3" type="ORF">ANCCAN_14652</name>
</gene>
<feature type="compositionally biased region" description="Polar residues" evidence="1">
    <location>
        <begin position="227"/>
        <end position="237"/>
    </location>
</feature>